<keyword evidence="8 14" id="KW-0812">Transmembrane</keyword>
<feature type="transmembrane region" description="Helical" evidence="14">
    <location>
        <begin position="243"/>
        <end position="260"/>
    </location>
</feature>
<evidence type="ECO:0000256" key="8">
    <source>
        <dbReference type="ARBA" id="ARBA00022692"/>
    </source>
</evidence>
<feature type="transmembrane region" description="Helical" evidence="14">
    <location>
        <begin position="309"/>
        <end position="326"/>
    </location>
</feature>
<dbReference type="EC" id="2.4.1.256" evidence="4 14"/>
<feature type="transmembrane region" description="Helical" evidence="14">
    <location>
        <begin position="420"/>
        <end position="439"/>
    </location>
</feature>
<evidence type="ECO:0000256" key="9">
    <source>
        <dbReference type="ARBA" id="ARBA00022824"/>
    </source>
</evidence>
<dbReference type="EMBL" id="AP028917">
    <property type="protein sequence ID" value="BES98560.1"/>
    <property type="molecule type" value="Genomic_DNA"/>
</dbReference>
<evidence type="ECO:0000256" key="1">
    <source>
        <dbReference type="ARBA" id="ARBA00004477"/>
    </source>
</evidence>
<feature type="transmembrane region" description="Helical" evidence="14">
    <location>
        <begin position="354"/>
        <end position="371"/>
    </location>
</feature>
<comment type="caution">
    <text evidence="14">Lacks conserved residue(s) required for the propagation of feature annotation.</text>
</comment>
<keyword evidence="6 14" id="KW-0328">Glycosyltransferase</keyword>
<keyword evidence="9" id="KW-0256">Endoplasmic reticulum</keyword>
<protein>
    <recommendedName>
        <fullName evidence="5 14">Dol-P-Glc:Glc(2)Man(9)GlcNAc(2)-PP-Dol alpha-1,2-glucosyltransferase</fullName>
        <ecNumber evidence="4 14">2.4.1.256</ecNumber>
    </recommendedName>
</protein>
<comment type="similarity">
    <text evidence="3 14">Belongs to the ALG10 glucosyltransferase family.</text>
</comment>
<dbReference type="Pfam" id="PF04922">
    <property type="entry name" value="DIE2_ALG10"/>
    <property type="match status" value="1"/>
</dbReference>
<feature type="transmembrane region" description="Helical" evidence="14">
    <location>
        <begin position="88"/>
        <end position="107"/>
    </location>
</feature>
<dbReference type="PANTHER" id="PTHR12989">
    <property type="entry name" value="ALPHA-1,2-GLUCOSYLTRANSFERASE ALG10"/>
    <property type="match status" value="1"/>
</dbReference>
<evidence type="ECO:0000256" key="14">
    <source>
        <dbReference type="PIRNR" id="PIRNR028810"/>
    </source>
</evidence>
<evidence type="ECO:0000256" key="11">
    <source>
        <dbReference type="ARBA" id="ARBA00023136"/>
    </source>
</evidence>
<evidence type="ECO:0000256" key="2">
    <source>
        <dbReference type="ARBA" id="ARBA00004922"/>
    </source>
</evidence>
<comment type="function">
    <text evidence="12">Dol-P-Glc:Glc(2)Man(9)GlcNAc(2)-PP-Dol alpha-1,2-glucosyltransferase that operates in the biosynthetic pathway of dolichol-linked oligosaccharides, the glycan precursors employed in protein asparagine (N)-glycosylation. The assembly of dolichol-linked oligosaccharides begins on the cytosolic side of the endoplasmic reticulum membrane and finishes in its lumen. The sequential addition of sugars to dolichol pyrophosphate produces dolichol-linked oligosaccharides containing fourteen sugars, including two GlcNAcs, nine mannoses and three glucoses. Once assembled, the oligosaccharide is transferred from the lipid to nascent proteins by oligosaccharyltransferases. In the lumen of the endoplasmic reticulum, adds the third and last glucose residue from dolichyl phosphate glucose (Dol-P-Glc) onto the lipid-linked oligosaccharide intermediate Glc(2)Man(9)GlcNAc(2)-PP-Dol to produce Glc(3)Man(9)GlcNAc(2)-PP-Dol.</text>
</comment>
<sequence length="457" mass="53174">MSAMDFKLLFATVFVFFLAVTERIFRLVYDLVPYPFIDEAFHVPQAVKYCNGSFHEWDPKITTLPGLYLFSMITHRLFGLASCNLYSLRYGNVALAGATFILIYRLLRRMKVNQKGYSRKVVLWHAINLSIFPVSYFFTFLYYTDTLSTTLVLLMVDMHLSSRKNIASLVGILACVVRQVNIVWVGYLLLHSFSKSVNDYLSEPSLRNTMKQLRKKNTLVVLWSSKVPSDHLVRMAQRIIEDTYSYIGVCCLFVAFVAYNKGIVVGDRSAHEPVIHLPQLLYFSAFFLFFSLPYNLPKIGPFLKFVSKNQTLAVCCSLSFAAVIYYNTHIHPYLLADNRHLTFYLWNKLLRKDVVKFLVVPIYVFGSYCLYDNIEGTNYELATWIALKVALVPQRLLEFRYFIIPYYICRFHVKNNNYRFLLAESVLNVAINAAVLGVFSQKQFYWADFEHPQRIIW</sequence>
<gene>
    <name evidence="15" type="ORF">NTJ_11366</name>
</gene>
<feature type="transmembrane region" description="Helical" evidence="14">
    <location>
        <begin position="280"/>
        <end position="297"/>
    </location>
</feature>
<dbReference type="InterPro" id="IPR016900">
    <property type="entry name" value="Alg10"/>
</dbReference>
<evidence type="ECO:0000256" key="7">
    <source>
        <dbReference type="ARBA" id="ARBA00022679"/>
    </source>
</evidence>
<dbReference type="PANTHER" id="PTHR12989:SF10">
    <property type="entry name" value="DOL-P-GLC:GLC(2)MAN(9)GLCNAC(2)-PP-DOL ALPHA-1,2-GLUCOSYLTRANSFERASE-RELATED"/>
    <property type="match status" value="1"/>
</dbReference>
<name>A0ABN7B2B4_9HEMI</name>
<evidence type="ECO:0000256" key="13">
    <source>
        <dbReference type="ARBA" id="ARBA00048064"/>
    </source>
</evidence>
<evidence type="ECO:0000313" key="16">
    <source>
        <dbReference type="Proteomes" id="UP001307889"/>
    </source>
</evidence>
<reference evidence="15 16" key="1">
    <citation type="submission" date="2023-09" db="EMBL/GenBank/DDBJ databases">
        <title>Nesidiocoris tenuis whole genome shotgun sequence.</title>
        <authorList>
            <person name="Shibata T."/>
            <person name="Shimoda M."/>
            <person name="Kobayashi T."/>
            <person name="Uehara T."/>
        </authorList>
    </citation>
    <scope>NUCLEOTIDE SEQUENCE [LARGE SCALE GENOMIC DNA]</scope>
    <source>
        <strain evidence="15 16">Japan</strain>
    </source>
</reference>
<dbReference type="PIRSF" id="PIRSF028810">
    <property type="entry name" value="Alpha1_2_glucosyltferase_Alg10"/>
    <property type="match status" value="1"/>
</dbReference>
<feature type="transmembrane region" description="Helical" evidence="14">
    <location>
        <begin position="122"/>
        <end position="143"/>
    </location>
</feature>
<keyword evidence="10 14" id="KW-1133">Transmembrane helix</keyword>
<keyword evidence="16" id="KW-1185">Reference proteome</keyword>
<comment type="catalytic activity">
    <reaction evidence="13">
        <text>an alpha-D-Glc-(1-&gt;3)-alpha-D-Glc-(1-&gt;3)-alpha-D-Man-(1-&gt;2)-alpha-D-Man-(1-&gt;2)-alpha-D-Man-(1-&gt;3)-[alpha-D-Man-(1-&gt;2)-alpha-D-Man-(1-&gt;3)-[alpha-D-Man-(1-&gt;2)-alpha-D-Man-(1-&gt;6)]-alpha-D-Man-(1-&gt;6)]-beta-D-Man-(1-&gt;4)-beta-D-GlcNAc-(1-&gt;4)-alpha-D-GlcNAc-diphospho-di-trans,poly-cis-dolichol + a di-trans,poly-cis-dolichyl beta-D-glucosyl phosphate = a alpha-D-Glc-(1-&gt;2)-alpha-D-Glc-(1-&gt;3)-alpha-D-Glc-(1-&gt;3)-alpha-D-Man-(1-&gt;2)-alpha-D-Man-(1-&gt;2)-alpha-D-Man-(1-&gt;3)-[alpha-D-Man-(1-&gt;2)-alpha-D-Man-(1-&gt;3)-[alpha-D-Man-(1-&gt;2)-alpha-D-Man-(1-&gt;6)]-alpha-D-Man-(1-&gt;6)]-beta-D-Man-(1-&gt;4)-beta-D-GlcNAc-(1-&gt;4)-alpha-D-GlcNAc-diphospho-di-trans,poly-cis-dolichol + a di-trans,poly-cis-dolichyl phosphate + H(+)</text>
        <dbReference type="Rhea" id="RHEA:29543"/>
        <dbReference type="Rhea" id="RHEA-COMP:19498"/>
        <dbReference type="Rhea" id="RHEA-COMP:19502"/>
        <dbReference type="Rhea" id="RHEA-COMP:19512"/>
        <dbReference type="Rhea" id="RHEA-COMP:19522"/>
        <dbReference type="ChEBI" id="CHEBI:15378"/>
        <dbReference type="ChEBI" id="CHEBI:57525"/>
        <dbReference type="ChEBI" id="CHEBI:57683"/>
        <dbReference type="ChEBI" id="CHEBI:132522"/>
        <dbReference type="ChEBI" id="CHEBI:132523"/>
        <dbReference type="EC" id="2.4.1.256"/>
    </reaction>
    <physiologicalReaction direction="left-to-right" evidence="13">
        <dbReference type="Rhea" id="RHEA:29544"/>
    </physiologicalReaction>
</comment>
<feature type="transmembrane region" description="Helical" evidence="14">
    <location>
        <begin position="166"/>
        <end position="190"/>
    </location>
</feature>
<evidence type="ECO:0000256" key="5">
    <source>
        <dbReference type="ARBA" id="ARBA00018512"/>
    </source>
</evidence>
<keyword evidence="11 14" id="KW-0472">Membrane</keyword>
<evidence type="ECO:0000256" key="10">
    <source>
        <dbReference type="ARBA" id="ARBA00022989"/>
    </source>
</evidence>
<evidence type="ECO:0000256" key="6">
    <source>
        <dbReference type="ARBA" id="ARBA00022676"/>
    </source>
</evidence>
<accession>A0ABN7B2B4</accession>
<keyword evidence="7" id="KW-0808">Transferase</keyword>
<comment type="subcellular location">
    <subcellularLocation>
        <location evidence="1">Endoplasmic reticulum membrane</location>
        <topology evidence="1">Multi-pass membrane protein</topology>
    </subcellularLocation>
</comment>
<evidence type="ECO:0000256" key="4">
    <source>
        <dbReference type="ARBA" id="ARBA00011967"/>
    </source>
</evidence>
<organism evidence="15 16">
    <name type="scientific">Nesidiocoris tenuis</name>
    <dbReference type="NCBI Taxonomy" id="355587"/>
    <lineage>
        <taxon>Eukaryota</taxon>
        <taxon>Metazoa</taxon>
        <taxon>Ecdysozoa</taxon>
        <taxon>Arthropoda</taxon>
        <taxon>Hexapoda</taxon>
        <taxon>Insecta</taxon>
        <taxon>Pterygota</taxon>
        <taxon>Neoptera</taxon>
        <taxon>Paraneoptera</taxon>
        <taxon>Hemiptera</taxon>
        <taxon>Heteroptera</taxon>
        <taxon>Panheteroptera</taxon>
        <taxon>Cimicomorpha</taxon>
        <taxon>Miridae</taxon>
        <taxon>Dicyphina</taxon>
        <taxon>Nesidiocoris</taxon>
    </lineage>
</organism>
<proteinExistence type="inferred from homology"/>
<evidence type="ECO:0000256" key="12">
    <source>
        <dbReference type="ARBA" id="ARBA00044727"/>
    </source>
</evidence>
<comment type="pathway">
    <text evidence="2">Protein modification; protein glycosylation.</text>
</comment>
<evidence type="ECO:0000256" key="3">
    <source>
        <dbReference type="ARBA" id="ARBA00010600"/>
    </source>
</evidence>
<evidence type="ECO:0000313" key="15">
    <source>
        <dbReference type="EMBL" id="BES98560.1"/>
    </source>
</evidence>
<dbReference type="Proteomes" id="UP001307889">
    <property type="component" value="Chromosome 9"/>
</dbReference>